<evidence type="ECO:0000259" key="1">
    <source>
        <dbReference type="Pfam" id="PF01048"/>
    </source>
</evidence>
<dbReference type="GO" id="GO:0005829">
    <property type="term" value="C:cytosol"/>
    <property type="evidence" value="ECO:0007669"/>
    <property type="project" value="TreeGrafter"/>
</dbReference>
<dbReference type="EMBL" id="JACBJI010000010">
    <property type="protein sequence ID" value="NYA72655.1"/>
    <property type="molecule type" value="Genomic_DNA"/>
</dbReference>
<dbReference type="Gene3D" id="3.40.50.1580">
    <property type="entry name" value="Nucleoside phosphorylase domain"/>
    <property type="match status" value="1"/>
</dbReference>
<comment type="caution">
    <text evidence="2">The sequence shown here is derived from an EMBL/GenBank/DDBJ whole genome shotgun (WGS) entry which is preliminary data.</text>
</comment>
<sequence length="191" mass="20944">MLKKLLSQNPLFVFALEIEAASAFEDSNNAFVGVGKVLSTYNLMKRLEIEKPSIIVNLGSAGSTEFARGSVINCTKFIQRDMDVQALGYKKFETPFSGEDPVLEYGISVENLPQGICGTGDFFETSHVNTEYNVIDMEAYPLALIAKKENIPFLCLKYISDGADGAAAEDWLVSVHHAALALRNEIDNLKA</sequence>
<dbReference type="PANTHER" id="PTHR46832:SF1">
    <property type="entry name" value="5'-METHYLTHIOADENOSINE_S-ADENOSYLHOMOCYSTEINE NUCLEOSIDASE"/>
    <property type="match status" value="1"/>
</dbReference>
<feature type="domain" description="Nucleoside phosphorylase" evidence="1">
    <location>
        <begin position="35"/>
        <end position="173"/>
    </location>
</feature>
<evidence type="ECO:0000313" key="2">
    <source>
        <dbReference type="EMBL" id="NYA72655.1"/>
    </source>
</evidence>
<dbReference type="InterPro" id="IPR000845">
    <property type="entry name" value="Nucleoside_phosphorylase_d"/>
</dbReference>
<proteinExistence type="predicted"/>
<name>A0A7Y8Y5B0_9FLAO</name>
<keyword evidence="3" id="KW-1185">Reference proteome</keyword>
<reference evidence="2 3" key="1">
    <citation type="submission" date="2020-07" db="EMBL/GenBank/DDBJ databases">
        <authorList>
            <person name="Sun Q."/>
        </authorList>
    </citation>
    <scope>NUCLEOTIDE SEQUENCE [LARGE SCALE GENOMIC DNA]</scope>
    <source>
        <strain evidence="2 3">MAH-1</strain>
    </source>
</reference>
<dbReference type="InterPro" id="IPR035994">
    <property type="entry name" value="Nucleoside_phosphorylase_sf"/>
</dbReference>
<accession>A0A7Y8Y5B0</accession>
<dbReference type="PANTHER" id="PTHR46832">
    <property type="entry name" value="5'-METHYLTHIOADENOSINE/S-ADENOSYLHOMOCYSTEINE NUCLEOSIDASE"/>
    <property type="match status" value="1"/>
</dbReference>
<gene>
    <name evidence="2" type="ORF">HZF10_17125</name>
</gene>
<dbReference type="RefSeq" id="WP_176007465.1">
    <property type="nucleotide sequence ID" value="NZ_JABWMI010000022.1"/>
</dbReference>
<dbReference type="GO" id="GO:0008930">
    <property type="term" value="F:methylthioadenosine nucleosidase activity"/>
    <property type="evidence" value="ECO:0007669"/>
    <property type="project" value="TreeGrafter"/>
</dbReference>
<dbReference type="GO" id="GO:0009116">
    <property type="term" value="P:nucleoside metabolic process"/>
    <property type="evidence" value="ECO:0007669"/>
    <property type="project" value="InterPro"/>
</dbReference>
<dbReference type="GO" id="GO:0008782">
    <property type="term" value="F:adenosylhomocysteine nucleosidase activity"/>
    <property type="evidence" value="ECO:0007669"/>
    <property type="project" value="TreeGrafter"/>
</dbReference>
<protein>
    <submittedName>
        <fullName evidence="2">Nucleosidase</fullName>
    </submittedName>
</protein>
<dbReference type="GO" id="GO:0019284">
    <property type="term" value="P:L-methionine salvage from S-adenosylmethionine"/>
    <property type="evidence" value="ECO:0007669"/>
    <property type="project" value="TreeGrafter"/>
</dbReference>
<dbReference type="Proteomes" id="UP000535020">
    <property type="component" value="Unassembled WGS sequence"/>
</dbReference>
<dbReference type="SUPFAM" id="SSF53167">
    <property type="entry name" value="Purine and uridine phosphorylases"/>
    <property type="match status" value="1"/>
</dbReference>
<dbReference type="Pfam" id="PF01048">
    <property type="entry name" value="PNP_UDP_1"/>
    <property type="match status" value="1"/>
</dbReference>
<dbReference type="AlphaFoldDB" id="A0A7Y8Y5B0"/>
<evidence type="ECO:0000313" key="3">
    <source>
        <dbReference type="Proteomes" id="UP000535020"/>
    </source>
</evidence>
<organism evidence="2 3">
    <name type="scientific">Flavobacterium agri</name>
    <dbReference type="NCBI Taxonomy" id="2743471"/>
    <lineage>
        <taxon>Bacteria</taxon>
        <taxon>Pseudomonadati</taxon>
        <taxon>Bacteroidota</taxon>
        <taxon>Flavobacteriia</taxon>
        <taxon>Flavobacteriales</taxon>
        <taxon>Flavobacteriaceae</taxon>
        <taxon>Flavobacterium</taxon>
    </lineage>
</organism>